<keyword evidence="1" id="KW-0808">Transferase</keyword>
<keyword evidence="2" id="KW-1185">Reference proteome</keyword>
<gene>
    <name evidence="1" type="ORF">IAI61_17605</name>
</gene>
<organism evidence="1 2">
    <name type="scientific">Roseomonas haemaphysalidis</name>
    <dbReference type="NCBI Taxonomy" id="2768162"/>
    <lineage>
        <taxon>Bacteria</taxon>
        <taxon>Pseudomonadati</taxon>
        <taxon>Pseudomonadota</taxon>
        <taxon>Alphaproteobacteria</taxon>
        <taxon>Acetobacterales</taxon>
        <taxon>Roseomonadaceae</taxon>
        <taxon>Roseomonas</taxon>
    </lineage>
</organism>
<dbReference type="GO" id="GO:0032259">
    <property type="term" value="P:methylation"/>
    <property type="evidence" value="ECO:0007669"/>
    <property type="project" value="UniProtKB-KW"/>
</dbReference>
<comment type="caution">
    <text evidence="1">The sequence shown here is derived from an EMBL/GenBank/DDBJ whole genome shotgun (WGS) entry which is preliminary data.</text>
</comment>
<evidence type="ECO:0000313" key="1">
    <source>
        <dbReference type="EMBL" id="MBO1080861.1"/>
    </source>
</evidence>
<dbReference type="Proteomes" id="UP001518989">
    <property type="component" value="Unassembled WGS sequence"/>
</dbReference>
<proteinExistence type="predicted"/>
<dbReference type="GO" id="GO:0008168">
    <property type="term" value="F:methyltransferase activity"/>
    <property type="evidence" value="ECO:0007669"/>
    <property type="project" value="UniProtKB-KW"/>
</dbReference>
<name>A0ABS3KTU0_9PROT</name>
<sequence>MSEHELCTGMSSEWFTPPEIFRALRLTFDLDPCQPNEGRAFLSVPCRRFLTAAEDGLTQPWEGLVWMNPPFGGRNGQVPWLRKFMRHGNGIALVAARTSASWFHDVAVEAETMLFPRGKTKFVRPDGSRGGSPGTGIVLLGMGATANNALWNSGLGLFVNNRRVVA</sequence>
<dbReference type="InterPro" id="IPR008593">
    <property type="entry name" value="Dam_MeTrfase"/>
</dbReference>
<dbReference type="RefSeq" id="WP_207419031.1">
    <property type="nucleotide sequence ID" value="NZ_CP061177.1"/>
</dbReference>
<dbReference type="EMBL" id="JACTNG010000010">
    <property type="protein sequence ID" value="MBO1080861.1"/>
    <property type="molecule type" value="Genomic_DNA"/>
</dbReference>
<reference evidence="1 2" key="1">
    <citation type="submission" date="2020-09" db="EMBL/GenBank/DDBJ databases">
        <title>Roseomonas.</title>
        <authorList>
            <person name="Zhu W."/>
        </authorList>
    </citation>
    <scope>NUCLEOTIDE SEQUENCE [LARGE SCALE GENOMIC DNA]</scope>
    <source>
        <strain evidence="1 2">573</strain>
    </source>
</reference>
<accession>A0ABS3KTU0</accession>
<keyword evidence="1" id="KW-0489">Methyltransferase</keyword>
<evidence type="ECO:0000313" key="2">
    <source>
        <dbReference type="Proteomes" id="UP001518989"/>
    </source>
</evidence>
<protein>
    <submittedName>
        <fullName evidence="1">Adenine methyltransferase</fullName>
    </submittedName>
</protein>
<dbReference type="Pfam" id="PF05869">
    <property type="entry name" value="Dam"/>
    <property type="match status" value="1"/>
</dbReference>